<evidence type="ECO:0000259" key="5">
    <source>
        <dbReference type="PROSITE" id="PS51332"/>
    </source>
</evidence>
<protein>
    <submittedName>
        <fullName evidence="6">MerR family transcriptional regulator</fullName>
    </submittedName>
</protein>
<dbReference type="Proteomes" id="UP001235343">
    <property type="component" value="Unassembled WGS sequence"/>
</dbReference>
<dbReference type="Gene3D" id="3.40.50.280">
    <property type="entry name" value="Cobalamin-binding domain"/>
    <property type="match status" value="1"/>
</dbReference>
<dbReference type="SUPFAM" id="SSF52242">
    <property type="entry name" value="Cobalamin (vitamin B12)-binding domain"/>
    <property type="match status" value="1"/>
</dbReference>
<comment type="caution">
    <text evidence="6">The sequence shown here is derived from an EMBL/GenBank/DDBJ whole genome shotgun (WGS) entry which is preliminary data.</text>
</comment>
<evidence type="ECO:0000259" key="4">
    <source>
        <dbReference type="PROSITE" id="PS50937"/>
    </source>
</evidence>
<dbReference type="InterPro" id="IPR036724">
    <property type="entry name" value="Cobalamin-bd_sf"/>
</dbReference>
<feature type="domain" description="B12-binding" evidence="5">
    <location>
        <begin position="177"/>
        <end position="297"/>
    </location>
</feature>
<dbReference type="Pfam" id="PF13411">
    <property type="entry name" value="MerR_1"/>
    <property type="match status" value="1"/>
</dbReference>
<dbReference type="Pfam" id="PF02607">
    <property type="entry name" value="B12-binding_2"/>
    <property type="match status" value="1"/>
</dbReference>
<organism evidence="6 7">
    <name type="scientific">Aquibacillus rhizosphaerae</name>
    <dbReference type="NCBI Taxonomy" id="3051431"/>
    <lineage>
        <taxon>Bacteria</taxon>
        <taxon>Bacillati</taxon>
        <taxon>Bacillota</taxon>
        <taxon>Bacilli</taxon>
        <taxon>Bacillales</taxon>
        <taxon>Bacillaceae</taxon>
        <taxon>Aquibacillus</taxon>
    </lineage>
</organism>
<feature type="domain" description="HTH merR-type" evidence="4">
    <location>
        <begin position="1"/>
        <end position="71"/>
    </location>
</feature>
<dbReference type="InterPro" id="IPR047057">
    <property type="entry name" value="MerR_fam"/>
</dbReference>
<dbReference type="EMBL" id="JASTZU010000037">
    <property type="protein sequence ID" value="MDL4841179.1"/>
    <property type="molecule type" value="Genomic_DNA"/>
</dbReference>
<gene>
    <name evidence="6" type="ORF">QQS35_12025</name>
</gene>
<evidence type="ECO:0000256" key="3">
    <source>
        <dbReference type="ARBA" id="ARBA00023163"/>
    </source>
</evidence>
<proteinExistence type="predicted"/>
<dbReference type="InterPro" id="IPR003759">
    <property type="entry name" value="Cbl-bd_cap"/>
</dbReference>
<dbReference type="RefSeq" id="WP_285932395.1">
    <property type="nucleotide sequence ID" value="NZ_JASTZU010000037.1"/>
</dbReference>
<dbReference type="PROSITE" id="PS51332">
    <property type="entry name" value="B12_BINDING"/>
    <property type="match status" value="1"/>
</dbReference>
<evidence type="ECO:0000256" key="1">
    <source>
        <dbReference type="ARBA" id="ARBA00023015"/>
    </source>
</evidence>
<dbReference type="InterPro" id="IPR006158">
    <property type="entry name" value="Cobalamin-bd"/>
</dbReference>
<dbReference type="SMART" id="SM00422">
    <property type="entry name" value="HTH_MERR"/>
    <property type="match status" value="1"/>
</dbReference>
<dbReference type="InterPro" id="IPR000551">
    <property type="entry name" value="MerR-type_HTH_dom"/>
</dbReference>
<sequence>MFGIKKVAEITGIPAITLRAWENRYDVIKPMRTDGGTRLYSQENIDDIKWVIEQREAKGISIKQAMTLLKNMKDNQIEPAELTRQETSPANTEQFIEEIFDALANYDTSLATHFINLAFSLNDYEKVFHDVFTPILHKVGIQWQEGKISVAQEHFISHFLQRRLFSFFQDITGDSSKPKALAICPPSELHNIGLILFSLFLKRRGIDVIFIGENTPKENILPLIQVNNVRLICFSVTIQDHVDHLKSFIKYIETYKIDVDYVIGGSATNALPEEYKRFVLNGDINQWEKWLINSKII</sequence>
<dbReference type="InterPro" id="IPR009061">
    <property type="entry name" value="DNA-bd_dom_put_sf"/>
</dbReference>
<dbReference type="PANTHER" id="PTHR30204">
    <property type="entry name" value="REDOX-CYCLING DRUG-SENSING TRANSCRIPTIONAL ACTIVATOR SOXR"/>
    <property type="match status" value="1"/>
</dbReference>
<keyword evidence="1" id="KW-0805">Transcription regulation</keyword>
<keyword evidence="7" id="KW-1185">Reference proteome</keyword>
<dbReference type="Pfam" id="PF02310">
    <property type="entry name" value="B12-binding"/>
    <property type="match status" value="1"/>
</dbReference>
<keyword evidence="2" id="KW-0238">DNA-binding</keyword>
<dbReference type="CDD" id="cd02065">
    <property type="entry name" value="B12-binding_like"/>
    <property type="match status" value="1"/>
</dbReference>
<keyword evidence="3" id="KW-0804">Transcription</keyword>
<evidence type="ECO:0000313" key="7">
    <source>
        <dbReference type="Proteomes" id="UP001235343"/>
    </source>
</evidence>
<dbReference type="PANTHER" id="PTHR30204:SF67">
    <property type="entry name" value="HTH-TYPE TRANSCRIPTIONAL REGULATOR MLRA-RELATED"/>
    <property type="match status" value="1"/>
</dbReference>
<reference evidence="6 7" key="1">
    <citation type="submission" date="2023-06" db="EMBL/GenBank/DDBJ databases">
        <title>Aquibacillus rhizosphaerae LR5S19.</title>
        <authorList>
            <person name="Sun J.-Q."/>
        </authorList>
    </citation>
    <scope>NUCLEOTIDE SEQUENCE [LARGE SCALE GENOMIC DNA]</scope>
    <source>
        <strain evidence="6 7">LR5S19</strain>
    </source>
</reference>
<accession>A0ABT7L5P8</accession>
<dbReference type="SUPFAM" id="SSF46955">
    <property type="entry name" value="Putative DNA-binding domain"/>
    <property type="match status" value="1"/>
</dbReference>
<evidence type="ECO:0000313" key="6">
    <source>
        <dbReference type="EMBL" id="MDL4841179.1"/>
    </source>
</evidence>
<name>A0ABT7L5P8_9BACI</name>
<dbReference type="Gene3D" id="1.10.1240.10">
    <property type="entry name" value="Methionine synthase domain"/>
    <property type="match status" value="1"/>
</dbReference>
<dbReference type="Gene3D" id="1.10.1660.10">
    <property type="match status" value="1"/>
</dbReference>
<dbReference type="InterPro" id="IPR036594">
    <property type="entry name" value="Meth_synthase_dom"/>
</dbReference>
<dbReference type="CDD" id="cd01104">
    <property type="entry name" value="HTH_MlrA-CarA"/>
    <property type="match status" value="1"/>
</dbReference>
<evidence type="ECO:0000256" key="2">
    <source>
        <dbReference type="ARBA" id="ARBA00023125"/>
    </source>
</evidence>
<dbReference type="PROSITE" id="PS50937">
    <property type="entry name" value="HTH_MERR_2"/>
    <property type="match status" value="1"/>
</dbReference>